<evidence type="ECO:0000256" key="1">
    <source>
        <dbReference type="SAM" id="MobiDB-lite"/>
    </source>
</evidence>
<evidence type="ECO:0000313" key="3">
    <source>
        <dbReference type="Proteomes" id="UP000305067"/>
    </source>
</evidence>
<reference evidence="2 3" key="1">
    <citation type="journal article" date="2019" name="Nat. Ecol. Evol.">
        <title>Megaphylogeny resolves global patterns of mushroom evolution.</title>
        <authorList>
            <person name="Varga T."/>
            <person name="Krizsan K."/>
            <person name="Foldi C."/>
            <person name="Dima B."/>
            <person name="Sanchez-Garcia M."/>
            <person name="Sanchez-Ramirez S."/>
            <person name="Szollosi G.J."/>
            <person name="Szarkandi J.G."/>
            <person name="Papp V."/>
            <person name="Albert L."/>
            <person name="Andreopoulos W."/>
            <person name="Angelini C."/>
            <person name="Antonin V."/>
            <person name="Barry K.W."/>
            <person name="Bougher N.L."/>
            <person name="Buchanan P."/>
            <person name="Buyck B."/>
            <person name="Bense V."/>
            <person name="Catcheside P."/>
            <person name="Chovatia M."/>
            <person name="Cooper J."/>
            <person name="Damon W."/>
            <person name="Desjardin D."/>
            <person name="Finy P."/>
            <person name="Geml J."/>
            <person name="Haridas S."/>
            <person name="Hughes K."/>
            <person name="Justo A."/>
            <person name="Karasinski D."/>
            <person name="Kautmanova I."/>
            <person name="Kiss B."/>
            <person name="Kocsube S."/>
            <person name="Kotiranta H."/>
            <person name="LaButti K.M."/>
            <person name="Lechner B.E."/>
            <person name="Liimatainen K."/>
            <person name="Lipzen A."/>
            <person name="Lukacs Z."/>
            <person name="Mihaltcheva S."/>
            <person name="Morgado L.N."/>
            <person name="Niskanen T."/>
            <person name="Noordeloos M.E."/>
            <person name="Ohm R.A."/>
            <person name="Ortiz-Santana B."/>
            <person name="Ovrebo C."/>
            <person name="Racz N."/>
            <person name="Riley R."/>
            <person name="Savchenko A."/>
            <person name="Shiryaev A."/>
            <person name="Soop K."/>
            <person name="Spirin V."/>
            <person name="Szebenyi C."/>
            <person name="Tomsovsky M."/>
            <person name="Tulloss R.E."/>
            <person name="Uehling J."/>
            <person name="Grigoriev I.V."/>
            <person name="Vagvolgyi C."/>
            <person name="Papp T."/>
            <person name="Martin F.M."/>
            <person name="Miettinen O."/>
            <person name="Hibbett D.S."/>
            <person name="Nagy L.G."/>
        </authorList>
    </citation>
    <scope>NUCLEOTIDE SEQUENCE [LARGE SCALE GENOMIC DNA]</scope>
    <source>
        <strain evidence="2 3">CBS 309.79</strain>
    </source>
</reference>
<feature type="region of interest" description="Disordered" evidence="1">
    <location>
        <begin position="1"/>
        <end position="45"/>
    </location>
</feature>
<gene>
    <name evidence="2" type="ORF">BDV98DRAFT_572323</name>
</gene>
<evidence type="ECO:0000313" key="2">
    <source>
        <dbReference type="EMBL" id="TFK98854.1"/>
    </source>
</evidence>
<dbReference type="EMBL" id="ML178837">
    <property type="protein sequence ID" value="TFK98854.1"/>
    <property type="molecule type" value="Genomic_DNA"/>
</dbReference>
<feature type="non-terminal residue" evidence="2">
    <location>
        <position position="94"/>
    </location>
</feature>
<protein>
    <submittedName>
        <fullName evidence="2">Uncharacterized protein</fullName>
    </submittedName>
</protein>
<dbReference type="AlphaFoldDB" id="A0A5C3Q9W6"/>
<sequence>MYRLSSQVRQLPGSRPHDAAPRAIDPAHSSVNSAPSTSTTIDSALSPTTLSTQFLALSTQHAGSSTTLHRIDSSAPTHAKCTPSAIVGPSLAST</sequence>
<dbReference type="Proteomes" id="UP000305067">
    <property type="component" value="Unassembled WGS sequence"/>
</dbReference>
<accession>A0A5C3Q9W6</accession>
<proteinExistence type="predicted"/>
<keyword evidence="3" id="KW-1185">Reference proteome</keyword>
<feature type="compositionally biased region" description="Polar residues" evidence="1">
    <location>
        <begin position="29"/>
        <end position="45"/>
    </location>
</feature>
<feature type="region of interest" description="Disordered" evidence="1">
    <location>
        <begin position="61"/>
        <end position="94"/>
    </location>
</feature>
<organism evidence="2 3">
    <name type="scientific">Pterulicium gracile</name>
    <dbReference type="NCBI Taxonomy" id="1884261"/>
    <lineage>
        <taxon>Eukaryota</taxon>
        <taxon>Fungi</taxon>
        <taxon>Dikarya</taxon>
        <taxon>Basidiomycota</taxon>
        <taxon>Agaricomycotina</taxon>
        <taxon>Agaricomycetes</taxon>
        <taxon>Agaricomycetidae</taxon>
        <taxon>Agaricales</taxon>
        <taxon>Pleurotineae</taxon>
        <taxon>Pterulaceae</taxon>
        <taxon>Pterulicium</taxon>
    </lineage>
</organism>
<name>A0A5C3Q9W6_9AGAR</name>